<dbReference type="Proteomes" id="UP000053599">
    <property type="component" value="Unassembled WGS sequence"/>
</dbReference>
<organism evidence="1 2">
    <name type="scientific">Exophiala sideris</name>
    <dbReference type="NCBI Taxonomy" id="1016849"/>
    <lineage>
        <taxon>Eukaryota</taxon>
        <taxon>Fungi</taxon>
        <taxon>Dikarya</taxon>
        <taxon>Ascomycota</taxon>
        <taxon>Pezizomycotina</taxon>
        <taxon>Eurotiomycetes</taxon>
        <taxon>Chaetothyriomycetidae</taxon>
        <taxon>Chaetothyriales</taxon>
        <taxon>Herpotrichiellaceae</taxon>
        <taxon>Exophiala</taxon>
    </lineage>
</organism>
<dbReference type="EMBL" id="KN846954">
    <property type="protein sequence ID" value="KIV77517.1"/>
    <property type="molecule type" value="Genomic_DNA"/>
</dbReference>
<dbReference type="PANTHER" id="PTHR36847:SF1">
    <property type="entry name" value="AMIDOLIGASE ENZYME"/>
    <property type="match status" value="1"/>
</dbReference>
<sequence>MDVSTLTSDVLHMGQPSCTTTFGIEFEFVLAFHGDMLASVMSEYNIDATIVKDLTDYQHRNILGRYARHPIANAAYDERLRYPSWALHVPESDVVCRRELHRDMFVSSVSGGRQWLRRYVMEPLLVAKRCLESAQLSCNAIGWMEPDPHHLDDSETADVSYPGKGRDVMMRSSNTDYSQWTITNDHTLIGALRSQLSDHMIKRGVLLDQVQHWDSAGIELLSPVFRLDEKAEAFRQIQRYMNALDGKQTCMMESVWASTHVHVGFDFEAPEDMPVSLLQHLAYILVMHEDLLSKCHPKSRSGVERPKTILPEHDPDIYDEDFDPEEEAFTETTPPPTEEELDMENEGIVLAIEAEYTGGDNVESNARYLRTKLQSHSHQSLLDATRDAIFMENGNIFDLVKLLQKPKDPLVPNGHRHRGYIYNFANLWALAKNDTPWKPIKPTVEFRQHACTTDVVVIKHWVTLIEAIVRMAESKATSTMQANGTFAEREASKYPSSWPYDNVRELCVTFLGLDEEEGWYWQSRFELYSDDRPLDDAVAEPI</sequence>
<dbReference type="OrthoDB" id="412402at2759"/>
<evidence type="ECO:0000313" key="2">
    <source>
        <dbReference type="Proteomes" id="UP000053599"/>
    </source>
</evidence>
<evidence type="ECO:0000313" key="1">
    <source>
        <dbReference type="EMBL" id="KIV77517.1"/>
    </source>
</evidence>
<dbReference type="AlphaFoldDB" id="A0A0D1Y410"/>
<dbReference type="PANTHER" id="PTHR36847">
    <property type="entry name" value="AMIDOLIGASE ENZYME"/>
    <property type="match status" value="1"/>
</dbReference>
<reference evidence="1 2" key="1">
    <citation type="submission" date="2015-01" db="EMBL/GenBank/DDBJ databases">
        <title>The Genome Sequence of Exophiala sideris CBS121828.</title>
        <authorList>
            <consortium name="The Broad Institute Genomics Platform"/>
            <person name="Cuomo C."/>
            <person name="de Hoog S."/>
            <person name="Gorbushina A."/>
            <person name="Stielow B."/>
            <person name="Teixiera M."/>
            <person name="Abouelleil A."/>
            <person name="Chapman S.B."/>
            <person name="Priest M."/>
            <person name="Young S.K."/>
            <person name="Wortman J."/>
            <person name="Nusbaum C."/>
            <person name="Birren B."/>
        </authorList>
    </citation>
    <scope>NUCLEOTIDE SEQUENCE [LARGE SCALE GENOMIC DNA]</scope>
    <source>
        <strain evidence="1 2">CBS 121828</strain>
    </source>
</reference>
<accession>A0A0D1Y410</accession>
<name>A0A0D1Y410_9EURO</name>
<dbReference type="InterPro" id="IPR022025">
    <property type="entry name" value="Amidoligase_2"/>
</dbReference>
<proteinExistence type="predicted"/>
<dbReference type="Pfam" id="PF12224">
    <property type="entry name" value="Amidoligase_2"/>
    <property type="match status" value="1"/>
</dbReference>
<protein>
    <submittedName>
        <fullName evidence="1">Uncharacterized protein</fullName>
    </submittedName>
</protein>
<dbReference type="STRING" id="1016849.A0A0D1Y410"/>
<dbReference type="HOGENOM" id="CLU_035617_0_0_1"/>
<gene>
    <name evidence="1" type="ORF">PV11_09307</name>
</gene>